<accession>A0A2G9V2T9</accession>
<dbReference type="PRINTS" id="PR00759">
    <property type="entry name" value="BASICPTASE"/>
</dbReference>
<dbReference type="GO" id="GO:0005615">
    <property type="term" value="C:extracellular space"/>
    <property type="evidence" value="ECO:0007669"/>
    <property type="project" value="TreeGrafter"/>
</dbReference>
<evidence type="ECO:0000256" key="6">
    <source>
        <dbReference type="SAM" id="MobiDB-lite"/>
    </source>
</evidence>
<dbReference type="GO" id="GO:0004867">
    <property type="term" value="F:serine-type endopeptidase inhibitor activity"/>
    <property type="evidence" value="ECO:0007669"/>
    <property type="project" value="UniProtKB-KW"/>
</dbReference>
<dbReference type="OrthoDB" id="196393at2759"/>
<dbReference type="InterPro" id="IPR050098">
    <property type="entry name" value="TFPI/VKTCI-like"/>
</dbReference>
<gene>
    <name evidence="8" type="ORF">TELCIR_01646</name>
</gene>
<evidence type="ECO:0000256" key="3">
    <source>
        <dbReference type="ARBA" id="ARBA00022690"/>
    </source>
</evidence>
<keyword evidence="2" id="KW-0964">Secreted</keyword>
<keyword evidence="4" id="KW-0722">Serine protease inhibitor</keyword>
<protein>
    <submittedName>
        <fullName evidence="8">Kunitz/Bovine pancreatic trypsin inhibitor domain protein</fullName>
    </submittedName>
</protein>
<dbReference type="Pfam" id="PF00014">
    <property type="entry name" value="Kunitz_BPTI"/>
    <property type="match status" value="1"/>
</dbReference>
<dbReference type="PANTHER" id="PTHR10083:SF381">
    <property type="entry name" value="BPTI_KUNITZ INHIBITOR DOMAIN-CONTAINING PROTEIN"/>
    <property type="match status" value="1"/>
</dbReference>
<keyword evidence="3" id="KW-0646">Protease inhibitor</keyword>
<dbReference type="PROSITE" id="PS50279">
    <property type="entry name" value="BPTI_KUNITZ_2"/>
    <property type="match status" value="1"/>
</dbReference>
<dbReference type="SUPFAM" id="SSF57362">
    <property type="entry name" value="BPTI-like"/>
    <property type="match status" value="1"/>
</dbReference>
<keyword evidence="5" id="KW-1015">Disulfide bond</keyword>
<sequence>TYRPPSNRDRCFQPHDPGQCNGDFERWYFDANKRQCVCSWWSGCGGNSNLFYSYKHCMLICGEFAVAGAGVDDRYMNRTYTIGGRAGTSPGMRTHTETTMIWYHPAYPPYSGPVQAPQQIVQRPGPQVTFIHQGHPQPQPDRVQVQYPQPQPDRGQVQHPQPQPDRGHVQHGYAPSAEGYGRPQQPQQAQYPQGQYQQVQYPQGQYQLEQQQYQQQRQQV</sequence>
<dbReference type="Gene3D" id="4.10.410.10">
    <property type="entry name" value="Pancreatic trypsin inhibitor Kunitz domain"/>
    <property type="match status" value="1"/>
</dbReference>
<feature type="region of interest" description="Disordered" evidence="6">
    <location>
        <begin position="128"/>
        <end position="199"/>
    </location>
</feature>
<evidence type="ECO:0000256" key="1">
    <source>
        <dbReference type="ARBA" id="ARBA00004613"/>
    </source>
</evidence>
<dbReference type="InterPro" id="IPR036880">
    <property type="entry name" value="Kunitz_BPTI_sf"/>
</dbReference>
<comment type="subcellular location">
    <subcellularLocation>
        <location evidence="1">Secreted</location>
    </subcellularLocation>
</comment>
<dbReference type="EMBL" id="KZ345064">
    <property type="protein sequence ID" value="PIO76282.1"/>
    <property type="molecule type" value="Genomic_DNA"/>
</dbReference>
<evidence type="ECO:0000256" key="4">
    <source>
        <dbReference type="ARBA" id="ARBA00022900"/>
    </source>
</evidence>
<organism evidence="8 9">
    <name type="scientific">Teladorsagia circumcincta</name>
    <name type="common">Brown stomach worm</name>
    <name type="synonym">Ostertagia circumcincta</name>
    <dbReference type="NCBI Taxonomy" id="45464"/>
    <lineage>
        <taxon>Eukaryota</taxon>
        <taxon>Metazoa</taxon>
        <taxon>Ecdysozoa</taxon>
        <taxon>Nematoda</taxon>
        <taxon>Chromadorea</taxon>
        <taxon>Rhabditida</taxon>
        <taxon>Rhabditina</taxon>
        <taxon>Rhabditomorpha</taxon>
        <taxon>Strongyloidea</taxon>
        <taxon>Trichostrongylidae</taxon>
        <taxon>Teladorsagia</taxon>
    </lineage>
</organism>
<evidence type="ECO:0000256" key="2">
    <source>
        <dbReference type="ARBA" id="ARBA00022525"/>
    </source>
</evidence>
<dbReference type="SMART" id="SM00131">
    <property type="entry name" value="KU"/>
    <property type="match status" value="1"/>
</dbReference>
<evidence type="ECO:0000313" key="8">
    <source>
        <dbReference type="EMBL" id="PIO76282.1"/>
    </source>
</evidence>
<dbReference type="Proteomes" id="UP000230423">
    <property type="component" value="Unassembled WGS sequence"/>
</dbReference>
<keyword evidence="9" id="KW-1185">Reference proteome</keyword>
<evidence type="ECO:0000256" key="5">
    <source>
        <dbReference type="ARBA" id="ARBA00023157"/>
    </source>
</evidence>
<dbReference type="CDD" id="cd00109">
    <property type="entry name" value="Kunitz-type"/>
    <property type="match status" value="1"/>
</dbReference>
<reference evidence="8 9" key="1">
    <citation type="submission" date="2015-09" db="EMBL/GenBank/DDBJ databases">
        <title>Draft genome of the parasitic nematode Teladorsagia circumcincta isolate WARC Sus (inbred).</title>
        <authorList>
            <person name="Mitreva M."/>
        </authorList>
    </citation>
    <scope>NUCLEOTIDE SEQUENCE [LARGE SCALE GENOMIC DNA]</scope>
    <source>
        <strain evidence="8 9">S</strain>
    </source>
</reference>
<dbReference type="PANTHER" id="PTHR10083">
    <property type="entry name" value="KUNITZ-TYPE PROTEASE INHIBITOR-RELATED"/>
    <property type="match status" value="1"/>
</dbReference>
<name>A0A2G9V2T9_TELCI</name>
<dbReference type="InterPro" id="IPR002223">
    <property type="entry name" value="Kunitz_BPTI"/>
</dbReference>
<dbReference type="AlphaFoldDB" id="A0A2G9V2T9"/>
<proteinExistence type="predicted"/>
<feature type="compositionally biased region" description="Low complexity" evidence="6">
    <location>
        <begin position="179"/>
        <end position="199"/>
    </location>
</feature>
<feature type="domain" description="BPTI/Kunitz inhibitor" evidence="7">
    <location>
        <begin position="11"/>
        <end position="61"/>
    </location>
</feature>
<evidence type="ECO:0000259" key="7">
    <source>
        <dbReference type="PROSITE" id="PS50279"/>
    </source>
</evidence>
<evidence type="ECO:0000313" key="9">
    <source>
        <dbReference type="Proteomes" id="UP000230423"/>
    </source>
</evidence>
<feature type="non-terminal residue" evidence="8">
    <location>
        <position position="1"/>
    </location>
</feature>